<proteinExistence type="predicted"/>
<dbReference type="EMBL" id="JAPQKS010000003">
    <property type="protein sequence ID" value="KAJ5239119.1"/>
    <property type="molecule type" value="Genomic_DNA"/>
</dbReference>
<sequence>MNIERATQSKVEMSILASHKRSLQHSQQSSSTVNSPMTTRLLNIHNSPAERSPASIMQLQPISAIELQCFSAISKDI</sequence>
<protein>
    <submittedName>
        <fullName evidence="1">Uncharacterized protein</fullName>
    </submittedName>
</protein>
<reference evidence="1" key="1">
    <citation type="submission" date="2022-11" db="EMBL/GenBank/DDBJ databases">
        <authorList>
            <person name="Petersen C."/>
        </authorList>
    </citation>
    <scope>NUCLEOTIDE SEQUENCE</scope>
    <source>
        <strain evidence="1">IBT 19713</strain>
    </source>
</reference>
<accession>A0A9W9P6Z4</accession>
<evidence type="ECO:0000313" key="1">
    <source>
        <dbReference type="EMBL" id="KAJ5239119.1"/>
    </source>
</evidence>
<reference evidence="1" key="2">
    <citation type="journal article" date="2023" name="IMA Fungus">
        <title>Comparative genomic study of the Penicillium genus elucidates a diverse pangenome and 15 lateral gene transfer events.</title>
        <authorList>
            <person name="Petersen C."/>
            <person name="Sorensen T."/>
            <person name="Nielsen M.R."/>
            <person name="Sondergaard T.E."/>
            <person name="Sorensen J.L."/>
            <person name="Fitzpatrick D.A."/>
            <person name="Frisvad J.C."/>
            <person name="Nielsen K.L."/>
        </authorList>
    </citation>
    <scope>NUCLEOTIDE SEQUENCE</scope>
    <source>
        <strain evidence="1">IBT 19713</strain>
    </source>
</reference>
<evidence type="ECO:0000313" key="2">
    <source>
        <dbReference type="Proteomes" id="UP001150941"/>
    </source>
</evidence>
<dbReference type="GeneID" id="83200338"/>
<dbReference type="RefSeq" id="XP_058332038.1">
    <property type="nucleotide sequence ID" value="XM_058473035.1"/>
</dbReference>
<gene>
    <name evidence="1" type="ORF">N7468_003738</name>
</gene>
<organism evidence="1 2">
    <name type="scientific">Penicillium chermesinum</name>
    <dbReference type="NCBI Taxonomy" id="63820"/>
    <lineage>
        <taxon>Eukaryota</taxon>
        <taxon>Fungi</taxon>
        <taxon>Dikarya</taxon>
        <taxon>Ascomycota</taxon>
        <taxon>Pezizomycotina</taxon>
        <taxon>Eurotiomycetes</taxon>
        <taxon>Eurotiomycetidae</taxon>
        <taxon>Eurotiales</taxon>
        <taxon>Aspergillaceae</taxon>
        <taxon>Penicillium</taxon>
    </lineage>
</organism>
<dbReference type="Proteomes" id="UP001150941">
    <property type="component" value="Unassembled WGS sequence"/>
</dbReference>
<dbReference type="AlphaFoldDB" id="A0A9W9P6Z4"/>
<name>A0A9W9P6Z4_9EURO</name>
<comment type="caution">
    <text evidence="1">The sequence shown here is derived from an EMBL/GenBank/DDBJ whole genome shotgun (WGS) entry which is preliminary data.</text>
</comment>
<keyword evidence="2" id="KW-1185">Reference proteome</keyword>